<dbReference type="SMART" id="SM00382">
    <property type="entry name" value="AAA"/>
    <property type="match status" value="1"/>
</dbReference>
<keyword evidence="6" id="KW-1185">Reference proteome</keyword>
<name>A0ABY9WUX6_9BACT</name>
<reference evidence="5 6" key="1">
    <citation type="submission" date="2019-08" db="EMBL/GenBank/DDBJ databases">
        <title>Archangium and Cystobacter genomes.</title>
        <authorList>
            <person name="Chen I.-C.K."/>
            <person name="Wielgoss S."/>
        </authorList>
    </citation>
    <scope>NUCLEOTIDE SEQUENCE [LARGE SCALE GENOMIC DNA]</scope>
    <source>
        <strain evidence="5 6">Cbm 6</strain>
    </source>
</reference>
<dbReference type="Pfam" id="PF01695">
    <property type="entry name" value="IstB_IS21"/>
    <property type="match status" value="1"/>
</dbReference>
<dbReference type="Proteomes" id="UP001611383">
    <property type="component" value="Chromosome"/>
</dbReference>
<evidence type="ECO:0000313" key="5">
    <source>
        <dbReference type="EMBL" id="WNG47209.1"/>
    </source>
</evidence>
<dbReference type="CDD" id="cd00009">
    <property type="entry name" value="AAA"/>
    <property type="match status" value="1"/>
</dbReference>
<proteinExistence type="inferred from homology"/>
<dbReference type="InterPro" id="IPR002611">
    <property type="entry name" value="IstB_ATP-bd"/>
</dbReference>
<dbReference type="Gene3D" id="3.40.50.300">
    <property type="entry name" value="P-loop containing nucleotide triphosphate hydrolases"/>
    <property type="match status" value="1"/>
</dbReference>
<dbReference type="InterPro" id="IPR047661">
    <property type="entry name" value="IstB"/>
</dbReference>
<comment type="similarity">
    <text evidence="1">Belongs to the IS21/IS1162 putative ATP-binding protein family.</text>
</comment>
<dbReference type="PANTHER" id="PTHR30050:SF4">
    <property type="entry name" value="ATP-BINDING PROTEIN RV3427C IN INSERTION SEQUENCE-RELATED"/>
    <property type="match status" value="1"/>
</dbReference>
<keyword evidence="3" id="KW-0067">ATP-binding</keyword>
<evidence type="ECO:0000256" key="1">
    <source>
        <dbReference type="ARBA" id="ARBA00008059"/>
    </source>
</evidence>
<dbReference type="NCBIfam" id="NF038214">
    <property type="entry name" value="IS21_help_AAA"/>
    <property type="match status" value="1"/>
</dbReference>
<dbReference type="PANTHER" id="PTHR30050">
    <property type="entry name" value="CHROMOSOMAL REPLICATION INITIATOR PROTEIN DNAA"/>
    <property type="match status" value="1"/>
</dbReference>
<gene>
    <name evidence="5" type="ORF">F0U60_26085</name>
</gene>
<dbReference type="PIRSF" id="PIRSF003073">
    <property type="entry name" value="DNAC_TnpB_IstB"/>
    <property type="match status" value="1"/>
</dbReference>
<evidence type="ECO:0000256" key="2">
    <source>
        <dbReference type="ARBA" id="ARBA00022741"/>
    </source>
</evidence>
<dbReference type="InterPro" id="IPR028350">
    <property type="entry name" value="DNAC/IstB-like"/>
</dbReference>
<feature type="domain" description="AAA+ ATPase" evidence="4">
    <location>
        <begin position="98"/>
        <end position="230"/>
    </location>
</feature>
<evidence type="ECO:0000313" key="6">
    <source>
        <dbReference type="Proteomes" id="UP001611383"/>
    </source>
</evidence>
<protein>
    <submittedName>
        <fullName evidence="5">AAA family ATPase</fullName>
    </submittedName>
</protein>
<keyword evidence="2" id="KW-0547">Nucleotide-binding</keyword>
<accession>A0ABY9WUX6</accession>
<organism evidence="5 6">
    <name type="scientific">Archangium minus</name>
    <dbReference type="NCBI Taxonomy" id="83450"/>
    <lineage>
        <taxon>Bacteria</taxon>
        <taxon>Pseudomonadati</taxon>
        <taxon>Myxococcota</taxon>
        <taxon>Myxococcia</taxon>
        <taxon>Myxococcales</taxon>
        <taxon>Cystobacterineae</taxon>
        <taxon>Archangiaceae</taxon>
        <taxon>Archangium</taxon>
    </lineage>
</organism>
<dbReference type="EMBL" id="CP043494">
    <property type="protein sequence ID" value="WNG47209.1"/>
    <property type="molecule type" value="Genomic_DNA"/>
</dbReference>
<dbReference type="InterPro" id="IPR003593">
    <property type="entry name" value="AAA+_ATPase"/>
</dbReference>
<evidence type="ECO:0000259" key="4">
    <source>
        <dbReference type="SMART" id="SM00382"/>
    </source>
</evidence>
<evidence type="ECO:0000256" key="3">
    <source>
        <dbReference type="ARBA" id="ARBA00022840"/>
    </source>
</evidence>
<dbReference type="SUPFAM" id="SSF52540">
    <property type="entry name" value="P-loop containing nucleoside triphosphate hydrolases"/>
    <property type="match status" value="1"/>
</dbReference>
<sequence length="252" mass="27996">MLVDQTLEKLSAMKLHGMANYLRGWLEKAPDKDVSATDLVGLLADAEWMHRENKKLTARLQHAKLRQQACLEDIDYGHARGLTKAQVLELSTSKWVEGRQNVLLTGPTGVGKSFLACALGQKACRDGYSVVYRRASRLFDELAQARADGTHPNVLKRLAKAQVLILDDFGLEPLGAAERKELLEVLEDRYQVSSTVVTSQLEPKDWHAVIGDATLADAILDRLVHNSHRLKLAGDSIRKVDVNLTKGRKQAK</sequence>
<dbReference type="RefSeq" id="WP_395824655.1">
    <property type="nucleotide sequence ID" value="NZ_CP043494.1"/>
</dbReference>
<dbReference type="InterPro" id="IPR027417">
    <property type="entry name" value="P-loop_NTPase"/>
</dbReference>